<reference evidence="2 3" key="1">
    <citation type="journal article" date="2018" name="IMA Fungus">
        <title>IMA Genome-F 9: Draft genome sequence of Annulohypoxylon stygium, Aspergillus mulundensis, Berkeleyomyces basicola (syn. Thielaviopsis basicola), Ceratocystis smalleyi, two Cercospora beticola strains, Coleophoma cylindrospora, Fusarium fracticaudum, Phialophora cf. hyalina, and Morchella septimelata.</title>
        <authorList>
            <person name="Wingfield B.D."/>
            <person name="Bills G.F."/>
            <person name="Dong Y."/>
            <person name="Huang W."/>
            <person name="Nel W.J."/>
            <person name="Swalarsk-Parry B.S."/>
            <person name="Vaghefi N."/>
            <person name="Wilken P.M."/>
            <person name="An Z."/>
            <person name="de Beer Z.W."/>
            <person name="De Vos L."/>
            <person name="Chen L."/>
            <person name="Duong T.A."/>
            <person name="Gao Y."/>
            <person name="Hammerbacher A."/>
            <person name="Kikkert J.R."/>
            <person name="Li Y."/>
            <person name="Li H."/>
            <person name="Li K."/>
            <person name="Li Q."/>
            <person name="Liu X."/>
            <person name="Ma X."/>
            <person name="Naidoo K."/>
            <person name="Pethybridge S.J."/>
            <person name="Sun J."/>
            <person name="Steenkamp E.T."/>
            <person name="van der Nest M.A."/>
            <person name="van Wyk S."/>
            <person name="Wingfield M.J."/>
            <person name="Xiong C."/>
            <person name="Yue Q."/>
            <person name="Zhang X."/>
        </authorList>
    </citation>
    <scope>NUCLEOTIDE SEQUENCE [LARGE SCALE GENOMIC DNA]</scope>
    <source>
        <strain evidence="2 3">DSM 5745</strain>
    </source>
</reference>
<evidence type="ECO:0000313" key="3">
    <source>
        <dbReference type="Proteomes" id="UP000256690"/>
    </source>
</evidence>
<feature type="compositionally biased region" description="Low complexity" evidence="1">
    <location>
        <begin position="54"/>
        <end position="63"/>
    </location>
</feature>
<proteinExistence type="predicted"/>
<name>A0A3D8T3Y6_9EURO</name>
<dbReference type="AlphaFoldDB" id="A0A3D8T3Y6"/>
<dbReference type="OrthoDB" id="4850648at2759"/>
<evidence type="ECO:0008006" key="4">
    <source>
        <dbReference type="Google" id="ProtNLM"/>
    </source>
</evidence>
<evidence type="ECO:0000256" key="1">
    <source>
        <dbReference type="SAM" id="MobiDB-lite"/>
    </source>
</evidence>
<organism evidence="2 3">
    <name type="scientific">Aspergillus mulundensis</name>
    <dbReference type="NCBI Taxonomy" id="1810919"/>
    <lineage>
        <taxon>Eukaryota</taxon>
        <taxon>Fungi</taxon>
        <taxon>Dikarya</taxon>
        <taxon>Ascomycota</taxon>
        <taxon>Pezizomycotina</taxon>
        <taxon>Eurotiomycetes</taxon>
        <taxon>Eurotiomycetidae</taxon>
        <taxon>Eurotiales</taxon>
        <taxon>Aspergillaceae</taxon>
        <taxon>Aspergillus</taxon>
        <taxon>Aspergillus subgen. Nidulantes</taxon>
    </lineage>
</organism>
<keyword evidence="3" id="KW-1185">Reference proteome</keyword>
<dbReference type="PANTHER" id="PTHR37827:SF1">
    <property type="entry name" value="HNH DOMAIN-CONTAINING PROTEIN"/>
    <property type="match status" value="1"/>
</dbReference>
<dbReference type="Proteomes" id="UP000256690">
    <property type="component" value="Unassembled WGS sequence"/>
</dbReference>
<gene>
    <name evidence="2" type="ORF">DSM5745_00589</name>
</gene>
<dbReference type="InterPro" id="IPR003615">
    <property type="entry name" value="HNH_nuc"/>
</dbReference>
<dbReference type="GeneID" id="38110959"/>
<feature type="compositionally biased region" description="Basic residues" evidence="1">
    <location>
        <begin position="25"/>
        <end position="46"/>
    </location>
</feature>
<accession>A0A3D8T3Y6</accession>
<sequence length="261" mass="29655">MASSDTESNYAVFRECVSSVIIARSKQHKPSKTKRKASRIKAAKRKGNAESTDESSAPSTPAPAEEENPEELADFIDFIATEIFTALPEPLQSLSYSAIQHSPTLSTTYSIPLAHSTLESLSNPLPSTITDTLSTYTPDLEALSLLNKILTDYIPAVTRPPPVWASTRAEACEICERDWIPLSYHHLIPRGVHDKVIKKGWHDEWMLNNVAWLCRACHSFVHRMATNEELAREWFTVERILEREDVRDWARWVGRVRWKAR</sequence>
<dbReference type="STRING" id="1810919.A0A3D8T3Y6"/>
<comment type="caution">
    <text evidence="2">The sequence shown here is derived from an EMBL/GenBank/DDBJ whole genome shotgun (WGS) entry which is preliminary data.</text>
</comment>
<dbReference type="PANTHER" id="PTHR37827">
    <property type="entry name" value="TUDOR DOMAIN-CONTAINING PROTEIN"/>
    <property type="match status" value="1"/>
</dbReference>
<evidence type="ECO:0000313" key="2">
    <source>
        <dbReference type="EMBL" id="RDW93267.1"/>
    </source>
</evidence>
<protein>
    <recommendedName>
        <fullName evidence="4">HNH domain-containing protein</fullName>
    </recommendedName>
</protein>
<dbReference type="CDD" id="cd00085">
    <property type="entry name" value="HNHc"/>
    <property type="match status" value="1"/>
</dbReference>
<dbReference type="RefSeq" id="XP_026608450.1">
    <property type="nucleotide sequence ID" value="XM_026742605.1"/>
</dbReference>
<dbReference type="EMBL" id="PVWQ01000001">
    <property type="protein sequence ID" value="RDW93267.1"/>
    <property type="molecule type" value="Genomic_DNA"/>
</dbReference>
<feature type="region of interest" description="Disordered" evidence="1">
    <location>
        <begin position="24"/>
        <end position="68"/>
    </location>
</feature>